<gene>
    <name evidence="1" type="ORF">D8S82_09480</name>
</gene>
<evidence type="ECO:0000313" key="2">
    <source>
        <dbReference type="Proteomes" id="UP000315759"/>
    </source>
</evidence>
<keyword evidence="2" id="KW-1185">Reference proteome</keyword>
<organism evidence="1 2">
    <name type="scientific">Mycolicibacterium hodleri</name>
    <dbReference type="NCBI Taxonomy" id="49897"/>
    <lineage>
        <taxon>Bacteria</taxon>
        <taxon>Bacillati</taxon>
        <taxon>Actinomycetota</taxon>
        <taxon>Actinomycetes</taxon>
        <taxon>Mycobacteriales</taxon>
        <taxon>Mycobacteriaceae</taxon>
        <taxon>Mycolicibacterium</taxon>
    </lineage>
</organism>
<dbReference type="EMBL" id="VIFX01000009">
    <property type="protein sequence ID" value="TQR86986.1"/>
    <property type="molecule type" value="Genomic_DNA"/>
</dbReference>
<name>A0A544W444_9MYCO</name>
<dbReference type="RefSeq" id="WP_142551842.1">
    <property type="nucleotide sequence ID" value="NZ_VIFX01000009.1"/>
</dbReference>
<evidence type="ECO:0000313" key="1">
    <source>
        <dbReference type="EMBL" id="TQR86986.1"/>
    </source>
</evidence>
<comment type="caution">
    <text evidence="1">The sequence shown here is derived from an EMBL/GenBank/DDBJ whole genome shotgun (WGS) entry which is preliminary data.</text>
</comment>
<protein>
    <submittedName>
        <fullName evidence="1">Uncharacterized protein</fullName>
    </submittedName>
</protein>
<dbReference type="Proteomes" id="UP000315759">
    <property type="component" value="Unassembled WGS sequence"/>
</dbReference>
<dbReference type="AlphaFoldDB" id="A0A544W444"/>
<proteinExistence type="predicted"/>
<reference evidence="1 2" key="1">
    <citation type="submission" date="2018-10" db="EMBL/GenBank/DDBJ databases">
        <title>Draft genome of Mycobacterium hodleri strain B.</title>
        <authorList>
            <person name="Amande T.J."/>
            <person name="Mcgenity T.J."/>
        </authorList>
    </citation>
    <scope>NUCLEOTIDE SEQUENCE [LARGE SCALE GENOMIC DNA]</scope>
    <source>
        <strain evidence="1 2">B</strain>
    </source>
</reference>
<accession>A0A544W444</accession>
<sequence>MAVFLRKMLGIGKLPDDMRAQVESEGVLHLAEFVPVTYRFSGNIPGKVAKSNISSYVGALALTSERVLGTLSTVPNKAGRTVDHRWDAPPGTMVHGTLDESGLTLHVPDISVVDPGFSGSLKLHYKEPLPADLLMRIPQRTFTFDVPAKFVYSVCGVPAH</sequence>